<feature type="domain" description="DUF38" evidence="1">
    <location>
        <begin position="22"/>
        <end position="67"/>
    </location>
</feature>
<organism evidence="2 3">
    <name type="scientific">Caenorhabditis nigoni</name>
    <dbReference type="NCBI Taxonomy" id="1611254"/>
    <lineage>
        <taxon>Eukaryota</taxon>
        <taxon>Metazoa</taxon>
        <taxon>Ecdysozoa</taxon>
        <taxon>Nematoda</taxon>
        <taxon>Chromadorea</taxon>
        <taxon>Rhabditida</taxon>
        <taxon>Rhabditina</taxon>
        <taxon>Rhabditomorpha</taxon>
        <taxon>Rhabditoidea</taxon>
        <taxon>Rhabditidae</taxon>
        <taxon>Peloderinae</taxon>
        <taxon>Caenorhabditis</taxon>
    </lineage>
</organism>
<dbReference type="AlphaFoldDB" id="A0A2G5SGJ1"/>
<dbReference type="EMBL" id="PDUG01000009">
    <property type="protein sequence ID" value="PIC14013.1"/>
    <property type="molecule type" value="Genomic_DNA"/>
</dbReference>
<comment type="caution">
    <text evidence="2">The sequence shown here is derived from an EMBL/GenBank/DDBJ whole genome shotgun (WGS) entry which is preliminary data.</text>
</comment>
<sequence length="102" mass="11868">MLEKLNRRIKTKEWSLQFADPETPKILSICIPMVMEMASDEIVKTEQWKKAAKFECNSYCSNLNLEDICRKRLSSVLQNSRGGSSNAGISKKKRNYSIWKFF</sequence>
<dbReference type="InterPro" id="IPR002900">
    <property type="entry name" value="DUF38/FTH_CAE_spp"/>
</dbReference>
<dbReference type="Pfam" id="PF01827">
    <property type="entry name" value="FTH"/>
    <property type="match status" value="1"/>
</dbReference>
<protein>
    <recommendedName>
        <fullName evidence="1">DUF38 domain-containing protein</fullName>
    </recommendedName>
</protein>
<evidence type="ECO:0000259" key="1">
    <source>
        <dbReference type="Pfam" id="PF01827"/>
    </source>
</evidence>
<reference evidence="3" key="1">
    <citation type="submission" date="2017-10" db="EMBL/GenBank/DDBJ databases">
        <title>Rapid genome shrinkage in a self-fertile nematode reveals novel sperm competition proteins.</title>
        <authorList>
            <person name="Yin D."/>
            <person name="Schwarz E.M."/>
            <person name="Thomas C.G."/>
            <person name="Felde R.L."/>
            <person name="Korf I.F."/>
            <person name="Cutter A.D."/>
            <person name="Schartner C.M."/>
            <person name="Ralston E.J."/>
            <person name="Meyer B.J."/>
            <person name="Haag E.S."/>
        </authorList>
    </citation>
    <scope>NUCLEOTIDE SEQUENCE [LARGE SCALE GENOMIC DNA]</scope>
    <source>
        <strain evidence="3">JU1422</strain>
    </source>
</reference>
<gene>
    <name evidence="2" type="ORF">B9Z55_027335</name>
</gene>
<dbReference type="OrthoDB" id="5909330at2759"/>
<accession>A0A2G5SGJ1</accession>
<dbReference type="Proteomes" id="UP000230233">
    <property type="component" value="Unassembled WGS sequence"/>
</dbReference>
<keyword evidence="3" id="KW-1185">Reference proteome</keyword>
<evidence type="ECO:0000313" key="2">
    <source>
        <dbReference type="EMBL" id="PIC14013.1"/>
    </source>
</evidence>
<proteinExistence type="predicted"/>
<evidence type="ECO:0000313" key="3">
    <source>
        <dbReference type="Proteomes" id="UP000230233"/>
    </source>
</evidence>
<name>A0A2G5SGJ1_9PELO</name>